<dbReference type="RefSeq" id="XP_017994430.1">
    <property type="nucleotide sequence ID" value="XM_018144167.1"/>
</dbReference>
<dbReference type="Gene3D" id="3.90.1590.10">
    <property type="entry name" value="glutathione-dependent formaldehyde- activating enzyme (gfa)"/>
    <property type="match status" value="1"/>
</dbReference>
<comment type="similarity">
    <text evidence="1">Belongs to the Gfa family.</text>
</comment>
<comment type="caution">
    <text evidence="6">The sequence shown here is derived from an EMBL/GenBank/DDBJ whole genome shotgun (WGS) entry which is preliminary data.</text>
</comment>
<dbReference type="VEuPathDB" id="FungiDB:AB675_4057"/>
<dbReference type="Pfam" id="PF04828">
    <property type="entry name" value="GFA"/>
    <property type="match status" value="1"/>
</dbReference>
<keyword evidence="2" id="KW-0479">Metal-binding</keyword>
<dbReference type="PROSITE" id="PS51891">
    <property type="entry name" value="CENP_V_GFA"/>
    <property type="match status" value="1"/>
</dbReference>
<evidence type="ECO:0000256" key="3">
    <source>
        <dbReference type="ARBA" id="ARBA00022833"/>
    </source>
</evidence>
<keyword evidence="4" id="KW-0456">Lyase</keyword>
<dbReference type="GeneID" id="28736047"/>
<feature type="domain" description="CENP-V/GFA" evidence="5">
    <location>
        <begin position="2"/>
        <end position="121"/>
    </location>
</feature>
<accession>A0A0N1NVB4</accession>
<dbReference type="PANTHER" id="PTHR33337:SF30">
    <property type="entry name" value="DUF636 DOMAIN PROTEIN (AFU_ORTHOLOGUE AFUA_1G03180)"/>
    <property type="match status" value="1"/>
</dbReference>
<dbReference type="InterPro" id="IPR006913">
    <property type="entry name" value="CENP-V/GFA"/>
</dbReference>
<evidence type="ECO:0000256" key="4">
    <source>
        <dbReference type="ARBA" id="ARBA00023239"/>
    </source>
</evidence>
<keyword evidence="3" id="KW-0862">Zinc</keyword>
<dbReference type="PANTHER" id="PTHR33337">
    <property type="entry name" value="GFA DOMAIN-CONTAINING PROTEIN"/>
    <property type="match status" value="1"/>
</dbReference>
<dbReference type="AlphaFoldDB" id="A0A0N1NVB4"/>
<reference evidence="6 7" key="1">
    <citation type="submission" date="2015-06" db="EMBL/GenBank/DDBJ databases">
        <title>Draft genome of the ant-associated black yeast Phialophora attae CBS 131958.</title>
        <authorList>
            <person name="Moreno L.F."/>
            <person name="Stielow B.J."/>
            <person name="de Hoog S."/>
            <person name="Vicente V.A."/>
            <person name="Weiss V.A."/>
            <person name="de Vries M."/>
            <person name="Cruz L.M."/>
            <person name="Souza E.M."/>
        </authorList>
    </citation>
    <scope>NUCLEOTIDE SEQUENCE [LARGE SCALE GENOMIC DNA]</scope>
    <source>
        <strain evidence="6 7">CBS 131958</strain>
    </source>
</reference>
<keyword evidence="7" id="KW-1185">Reference proteome</keyword>
<dbReference type="EMBL" id="LFJN01000059">
    <property type="protein sequence ID" value="KPI34467.1"/>
    <property type="molecule type" value="Genomic_DNA"/>
</dbReference>
<evidence type="ECO:0000256" key="1">
    <source>
        <dbReference type="ARBA" id="ARBA00005495"/>
    </source>
</evidence>
<dbReference type="InterPro" id="IPR011057">
    <property type="entry name" value="Mss4-like_sf"/>
</dbReference>
<dbReference type="GO" id="GO:0016846">
    <property type="term" value="F:carbon-sulfur lyase activity"/>
    <property type="evidence" value="ECO:0007669"/>
    <property type="project" value="InterPro"/>
</dbReference>
<evidence type="ECO:0000313" key="7">
    <source>
        <dbReference type="Proteomes" id="UP000038010"/>
    </source>
</evidence>
<dbReference type="Proteomes" id="UP000038010">
    <property type="component" value="Unassembled WGS sequence"/>
</dbReference>
<protein>
    <recommendedName>
        <fullName evidence="5">CENP-V/GFA domain-containing protein</fullName>
    </recommendedName>
</protein>
<evidence type="ECO:0000259" key="5">
    <source>
        <dbReference type="PROSITE" id="PS51891"/>
    </source>
</evidence>
<dbReference type="GO" id="GO:0046872">
    <property type="term" value="F:metal ion binding"/>
    <property type="evidence" value="ECO:0007669"/>
    <property type="project" value="UniProtKB-KW"/>
</dbReference>
<organism evidence="6 7">
    <name type="scientific">Cyphellophora attinorum</name>
    <dbReference type="NCBI Taxonomy" id="1664694"/>
    <lineage>
        <taxon>Eukaryota</taxon>
        <taxon>Fungi</taxon>
        <taxon>Dikarya</taxon>
        <taxon>Ascomycota</taxon>
        <taxon>Pezizomycotina</taxon>
        <taxon>Eurotiomycetes</taxon>
        <taxon>Chaetothyriomycetidae</taxon>
        <taxon>Chaetothyriales</taxon>
        <taxon>Cyphellophoraceae</taxon>
        <taxon>Cyphellophora</taxon>
    </lineage>
</organism>
<evidence type="ECO:0000313" key="6">
    <source>
        <dbReference type="EMBL" id="KPI34467.1"/>
    </source>
</evidence>
<dbReference type="STRING" id="1664694.A0A0N1NVB4"/>
<evidence type="ECO:0000256" key="2">
    <source>
        <dbReference type="ARBA" id="ARBA00022723"/>
    </source>
</evidence>
<sequence length="141" mass="14974">MPTGSCFCEKVKIEYSGEPAMTALCHCADCRKISGGLYSHNIVVPVSAFNITSGKSTLKEISKTADSGKSITSAFCTDCGTTVFRYGDSFGGPDGMRIIKAGVLDDVDVLNNTKPGAELYASERISWVQKVGGSEDKKGME</sequence>
<dbReference type="SUPFAM" id="SSF51316">
    <property type="entry name" value="Mss4-like"/>
    <property type="match status" value="1"/>
</dbReference>
<gene>
    <name evidence="6" type="ORF">AB675_4057</name>
</gene>
<dbReference type="OrthoDB" id="2212170at2759"/>
<proteinExistence type="inferred from homology"/>
<name>A0A0N1NVB4_9EURO</name>